<protein>
    <recommendedName>
        <fullName evidence="15">Formamidopyrimidine-DNA glycosylase</fullName>
        <shortName evidence="15">Fapy-DNA glycosylase</shortName>
        <ecNumber evidence="15">3.2.2.23</ecNumber>
    </recommendedName>
    <alternativeName>
        <fullName evidence="15">DNA-(apurinic or apyrimidinic site) lyase MutM</fullName>
        <shortName evidence="15">AP lyase MutM</shortName>
        <ecNumber evidence="15">4.2.99.18</ecNumber>
    </alternativeName>
</protein>
<dbReference type="PROSITE" id="PS01242">
    <property type="entry name" value="ZF_FPG_1"/>
    <property type="match status" value="1"/>
</dbReference>
<feature type="active site" description="Proton donor" evidence="15">
    <location>
        <position position="3"/>
    </location>
</feature>
<feature type="binding site" evidence="15">
    <location>
        <position position="93"/>
    </location>
    <ligand>
        <name>DNA</name>
        <dbReference type="ChEBI" id="CHEBI:16991"/>
    </ligand>
</feature>
<accession>A0ABT9VHA3</accession>
<keyword evidence="11 15" id="KW-0456">Lyase</keyword>
<reference evidence="18 19" key="1">
    <citation type="submission" date="2023-07" db="EMBL/GenBank/DDBJ databases">
        <title>Genomic Encyclopedia of Type Strains, Phase IV (KMG-IV): sequencing the most valuable type-strain genomes for metagenomic binning, comparative biology and taxonomic classification.</title>
        <authorList>
            <person name="Goeker M."/>
        </authorList>
    </citation>
    <scope>NUCLEOTIDE SEQUENCE [LARGE SCALE GENOMIC DNA]</scope>
    <source>
        <strain evidence="18 19">DSM 16460</strain>
    </source>
</reference>
<comment type="caution">
    <text evidence="18">The sequence shown here is derived from an EMBL/GenBank/DDBJ whole genome shotgun (WGS) entry which is preliminary data.</text>
</comment>
<dbReference type="Gene3D" id="3.20.190.10">
    <property type="entry name" value="MutM-like, N-terminal"/>
    <property type="match status" value="1"/>
</dbReference>
<evidence type="ECO:0000256" key="1">
    <source>
        <dbReference type="ARBA" id="ARBA00001668"/>
    </source>
</evidence>
<dbReference type="NCBIfam" id="NF002211">
    <property type="entry name" value="PRK01103.1"/>
    <property type="match status" value="1"/>
</dbReference>
<evidence type="ECO:0000256" key="15">
    <source>
        <dbReference type="HAMAP-Rule" id="MF_00103"/>
    </source>
</evidence>
<evidence type="ECO:0000256" key="13">
    <source>
        <dbReference type="ARBA" id="ARBA00023295"/>
    </source>
</evidence>
<dbReference type="GO" id="GO:0008534">
    <property type="term" value="F:oxidized purine nucleobase lesion DNA N-glycosylase activity"/>
    <property type="evidence" value="ECO:0007669"/>
    <property type="project" value="UniProtKB-EC"/>
</dbReference>
<evidence type="ECO:0000256" key="10">
    <source>
        <dbReference type="ARBA" id="ARBA00023204"/>
    </source>
</evidence>
<keyword evidence="5 15" id="KW-0227">DNA damage</keyword>
<dbReference type="InterPro" id="IPR015886">
    <property type="entry name" value="H2TH_FPG"/>
</dbReference>
<keyword evidence="7 15" id="KW-0378">Hydrolase</keyword>
<dbReference type="EC" id="4.2.99.18" evidence="15"/>
<dbReference type="PANTHER" id="PTHR22993:SF9">
    <property type="entry name" value="FORMAMIDOPYRIMIDINE-DNA GLYCOSYLASE"/>
    <property type="match status" value="1"/>
</dbReference>
<proteinExistence type="inferred from homology"/>
<dbReference type="EMBL" id="JAUSTQ010000009">
    <property type="protein sequence ID" value="MDQ0160200.1"/>
    <property type="molecule type" value="Genomic_DNA"/>
</dbReference>
<evidence type="ECO:0000256" key="4">
    <source>
        <dbReference type="ARBA" id="ARBA00022723"/>
    </source>
</evidence>
<dbReference type="CDD" id="cd08966">
    <property type="entry name" value="EcFpg-like_N"/>
    <property type="match status" value="1"/>
</dbReference>
<evidence type="ECO:0000313" key="19">
    <source>
        <dbReference type="Proteomes" id="UP001224359"/>
    </source>
</evidence>
<dbReference type="PANTHER" id="PTHR22993">
    <property type="entry name" value="FORMAMIDOPYRIMIDINE-DNA GLYCOSYLASE"/>
    <property type="match status" value="1"/>
</dbReference>
<dbReference type="RefSeq" id="WP_306977272.1">
    <property type="nucleotide sequence ID" value="NZ_JAUSTQ010000009.1"/>
</dbReference>
<dbReference type="InterPro" id="IPR020629">
    <property type="entry name" value="FPG_Glyclase"/>
</dbReference>
<dbReference type="InterPro" id="IPR012319">
    <property type="entry name" value="FPG_cat"/>
</dbReference>
<feature type="binding site" evidence="15">
    <location>
        <position position="112"/>
    </location>
    <ligand>
        <name>DNA</name>
        <dbReference type="ChEBI" id="CHEBI:16991"/>
    </ligand>
</feature>
<dbReference type="InterPro" id="IPR010663">
    <property type="entry name" value="Znf_FPG/IleRS"/>
</dbReference>
<feature type="active site" description="Schiff-base intermediate with DNA" evidence="15">
    <location>
        <position position="2"/>
    </location>
</feature>
<evidence type="ECO:0000259" key="16">
    <source>
        <dbReference type="PROSITE" id="PS51066"/>
    </source>
</evidence>
<dbReference type="Pfam" id="PF01149">
    <property type="entry name" value="Fapy_DNA_glyco"/>
    <property type="match status" value="1"/>
</dbReference>
<dbReference type="InterPro" id="IPR010979">
    <property type="entry name" value="Ribosomal_uS13-like_H2TH"/>
</dbReference>
<feature type="active site" description="Proton donor; for delta-elimination activity" evidence="15">
    <location>
        <position position="264"/>
    </location>
</feature>
<feature type="active site" description="Proton donor; for beta-elimination activity" evidence="15">
    <location>
        <position position="60"/>
    </location>
</feature>
<dbReference type="SMART" id="SM01232">
    <property type="entry name" value="H2TH"/>
    <property type="match status" value="1"/>
</dbReference>
<dbReference type="SUPFAM" id="SSF46946">
    <property type="entry name" value="S13-like H2TH domain"/>
    <property type="match status" value="1"/>
</dbReference>
<evidence type="ECO:0000256" key="9">
    <source>
        <dbReference type="ARBA" id="ARBA00023125"/>
    </source>
</evidence>
<dbReference type="SUPFAM" id="SSF57716">
    <property type="entry name" value="Glucocorticoid receptor-like (DNA-binding domain)"/>
    <property type="match status" value="1"/>
</dbReference>
<keyword evidence="8 15" id="KW-0862">Zinc</keyword>
<dbReference type="Pfam" id="PF06827">
    <property type="entry name" value="zf-FPG_IleRS"/>
    <property type="match status" value="1"/>
</dbReference>
<evidence type="ECO:0000256" key="14">
    <source>
        <dbReference type="ARBA" id="ARBA00044632"/>
    </source>
</evidence>
<keyword evidence="12 15" id="KW-0511">Multifunctional enzyme</keyword>
<keyword evidence="6 15" id="KW-0863">Zinc-finger</keyword>
<keyword evidence="13 15" id="KW-0326">Glycosidase</keyword>
<evidence type="ECO:0000313" key="18">
    <source>
        <dbReference type="EMBL" id="MDQ0160200.1"/>
    </source>
</evidence>
<comment type="cofactor">
    <cofactor evidence="15">
        <name>Zn(2+)</name>
        <dbReference type="ChEBI" id="CHEBI:29105"/>
    </cofactor>
    <text evidence="15">Binds 1 zinc ion per subunit.</text>
</comment>
<evidence type="ECO:0000259" key="17">
    <source>
        <dbReference type="PROSITE" id="PS51068"/>
    </source>
</evidence>
<evidence type="ECO:0000256" key="8">
    <source>
        <dbReference type="ARBA" id="ARBA00022833"/>
    </source>
</evidence>
<feature type="domain" description="Formamidopyrimidine-DNA glycosylase catalytic" evidence="17">
    <location>
        <begin position="2"/>
        <end position="115"/>
    </location>
</feature>
<keyword evidence="4 15" id="KW-0479">Metal-binding</keyword>
<evidence type="ECO:0000256" key="12">
    <source>
        <dbReference type="ARBA" id="ARBA00023268"/>
    </source>
</evidence>
<organism evidence="18 19">
    <name type="scientific">Alkalibacillus salilacus</name>
    <dbReference type="NCBI Taxonomy" id="284582"/>
    <lineage>
        <taxon>Bacteria</taxon>
        <taxon>Bacillati</taxon>
        <taxon>Bacillota</taxon>
        <taxon>Bacilli</taxon>
        <taxon>Bacillales</taxon>
        <taxon>Bacillaceae</taxon>
        <taxon>Alkalibacillus</taxon>
    </lineage>
</organism>
<dbReference type="Gene3D" id="1.10.8.50">
    <property type="match status" value="1"/>
</dbReference>
<keyword evidence="10 15" id="KW-0234">DNA repair</keyword>
<keyword evidence="19" id="KW-1185">Reference proteome</keyword>
<dbReference type="SUPFAM" id="SSF81624">
    <property type="entry name" value="N-terminal domain of MutM-like DNA repair proteins"/>
    <property type="match status" value="1"/>
</dbReference>
<evidence type="ECO:0000256" key="2">
    <source>
        <dbReference type="ARBA" id="ARBA00009409"/>
    </source>
</evidence>
<comment type="function">
    <text evidence="15">Involved in base excision repair of DNA damaged by oxidation or by mutagenic agents. Acts as DNA glycosylase that recognizes and removes damaged bases. Has a preference for oxidized purines, such as 7,8-dihydro-8-oxoguanine (8-oxoG). Has AP (apurinic/apyrimidinic) lyase activity and introduces nicks in the DNA strand. Cleaves the DNA backbone by beta-delta elimination to generate a single-strand break at the site of the removed base with both 3'- and 5'-phosphates.</text>
</comment>
<comment type="catalytic activity">
    <reaction evidence="14 15">
        <text>2'-deoxyribonucleotide-(2'-deoxyribose 5'-phosphate)-2'-deoxyribonucleotide-DNA = a 3'-end 2'-deoxyribonucleotide-(2,3-dehydro-2,3-deoxyribose 5'-phosphate)-DNA + a 5'-end 5'-phospho-2'-deoxyribonucleoside-DNA + H(+)</text>
        <dbReference type="Rhea" id="RHEA:66592"/>
        <dbReference type="Rhea" id="RHEA-COMP:13180"/>
        <dbReference type="Rhea" id="RHEA-COMP:16897"/>
        <dbReference type="Rhea" id="RHEA-COMP:17067"/>
        <dbReference type="ChEBI" id="CHEBI:15378"/>
        <dbReference type="ChEBI" id="CHEBI:136412"/>
        <dbReference type="ChEBI" id="CHEBI:157695"/>
        <dbReference type="ChEBI" id="CHEBI:167181"/>
        <dbReference type="EC" id="4.2.99.18"/>
    </reaction>
</comment>
<keyword evidence="9 15" id="KW-0238">DNA-binding</keyword>
<dbReference type="InterPro" id="IPR035937">
    <property type="entry name" value="FPG_N"/>
</dbReference>
<feature type="domain" description="FPG-type" evidence="16">
    <location>
        <begin position="240"/>
        <end position="274"/>
    </location>
</feature>
<dbReference type="PROSITE" id="PS51066">
    <property type="entry name" value="ZF_FPG_2"/>
    <property type="match status" value="1"/>
</dbReference>
<dbReference type="NCBIfam" id="TIGR00577">
    <property type="entry name" value="fpg"/>
    <property type="match status" value="1"/>
</dbReference>
<dbReference type="InterPro" id="IPR015887">
    <property type="entry name" value="DNA_glyclase_Znf_dom_DNA_BS"/>
</dbReference>
<dbReference type="SMART" id="SM00898">
    <property type="entry name" value="Fapy_DNA_glyco"/>
    <property type="match status" value="1"/>
</dbReference>
<dbReference type="GO" id="GO:0140078">
    <property type="term" value="F:class I DNA-(apurinic or apyrimidinic site) endonuclease activity"/>
    <property type="evidence" value="ECO:0007669"/>
    <property type="project" value="UniProtKB-EC"/>
</dbReference>
<name>A0ABT9VHA3_9BACI</name>
<comment type="catalytic activity">
    <reaction evidence="1 15">
        <text>Hydrolysis of DNA containing ring-opened 7-methylguanine residues, releasing 2,6-diamino-4-hydroxy-5-(N-methyl)formamidopyrimidine.</text>
        <dbReference type="EC" id="3.2.2.23"/>
    </reaction>
</comment>
<comment type="subunit">
    <text evidence="3 15">Monomer.</text>
</comment>
<dbReference type="PROSITE" id="PS51068">
    <property type="entry name" value="FPG_CAT"/>
    <property type="match status" value="1"/>
</dbReference>
<gene>
    <name evidence="15" type="primary">mutM</name>
    <name evidence="15" type="synonym">fpg</name>
    <name evidence="18" type="ORF">J2S77_002202</name>
</gene>
<comment type="similarity">
    <text evidence="2 15">Belongs to the FPG family.</text>
</comment>
<evidence type="ECO:0000256" key="7">
    <source>
        <dbReference type="ARBA" id="ARBA00022801"/>
    </source>
</evidence>
<evidence type="ECO:0000256" key="5">
    <source>
        <dbReference type="ARBA" id="ARBA00022763"/>
    </source>
</evidence>
<sequence>MPELPEVETIRRTLEQLVVGRTITDLTVYYPGIIKEPDDQNQFRTVLSGQKIESIDRLGKFLLFQLTDDVLVSHLRMEGKYGVYSRDASIEPHTHMCFHLDDNKELRYKDVRKFGTMHVKPKGTELTTPPISKLGVEPFSEAFTVDYLYDRLQKTTRLIKPTLLDQSIVTGLGNIYVDEVLYYSRLHPERVAHTITYQECEALHHAIVTVLTRAIEKGGTSIRTYLNSIGEIGLFQLELAVYDQTDQPCVSCHQPIVKTKIGGRGTHFCPNCQPMTE</sequence>
<dbReference type="Proteomes" id="UP001224359">
    <property type="component" value="Unassembled WGS sequence"/>
</dbReference>
<evidence type="ECO:0000256" key="6">
    <source>
        <dbReference type="ARBA" id="ARBA00022771"/>
    </source>
</evidence>
<dbReference type="Pfam" id="PF06831">
    <property type="entry name" value="H2TH"/>
    <property type="match status" value="1"/>
</dbReference>
<comment type="caution">
    <text evidence="15">Lacks conserved residue(s) required for the propagation of feature annotation.</text>
</comment>
<dbReference type="EC" id="3.2.2.23" evidence="15"/>
<dbReference type="InterPro" id="IPR000214">
    <property type="entry name" value="Znf_DNA_glyclase/AP_lyase"/>
</dbReference>
<dbReference type="HAMAP" id="MF_00103">
    <property type="entry name" value="Fapy_DNA_glycosyl"/>
    <property type="match status" value="1"/>
</dbReference>
<evidence type="ECO:0000256" key="11">
    <source>
        <dbReference type="ARBA" id="ARBA00023239"/>
    </source>
</evidence>
<evidence type="ECO:0000256" key="3">
    <source>
        <dbReference type="ARBA" id="ARBA00011245"/>
    </source>
</evidence>